<feature type="chain" id="PRO_5001729647" evidence="7">
    <location>
        <begin position="20"/>
        <end position="470"/>
    </location>
</feature>
<feature type="signal peptide" evidence="7">
    <location>
        <begin position="1"/>
        <end position="19"/>
    </location>
</feature>
<accession>A0A078AVV5</accession>
<keyword evidence="6" id="KW-0325">Glycoprotein</keyword>
<dbReference type="SUPFAM" id="SSF53254">
    <property type="entry name" value="Phosphoglycerate mutase-like"/>
    <property type="match status" value="1"/>
</dbReference>
<dbReference type="OrthoDB" id="299201at2759"/>
<dbReference type="PANTHER" id="PTHR11567">
    <property type="entry name" value="ACID PHOSPHATASE-RELATED"/>
    <property type="match status" value="1"/>
</dbReference>
<gene>
    <name evidence="8" type="primary">Contig13388.g14288</name>
    <name evidence="8" type="ORF">STYLEM_15312</name>
</gene>
<dbReference type="AlphaFoldDB" id="A0A078AVV5"/>
<dbReference type="InterPro" id="IPR000560">
    <property type="entry name" value="His_Pase_clade-2"/>
</dbReference>
<keyword evidence="3 7" id="KW-0732">Signal</keyword>
<name>A0A078AVV5_STYLE</name>
<dbReference type="InParanoid" id="A0A078AVV5"/>
<organism evidence="8 9">
    <name type="scientific">Stylonychia lemnae</name>
    <name type="common">Ciliate</name>
    <dbReference type="NCBI Taxonomy" id="5949"/>
    <lineage>
        <taxon>Eukaryota</taxon>
        <taxon>Sar</taxon>
        <taxon>Alveolata</taxon>
        <taxon>Ciliophora</taxon>
        <taxon>Intramacronucleata</taxon>
        <taxon>Spirotrichea</taxon>
        <taxon>Stichotrichia</taxon>
        <taxon>Sporadotrichida</taxon>
        <taxon>Oxytrichidae</taxon>
        <taxon>Stylonychinae</taxon>
        <taxon>Stylonychia</taxon>
    </lineage>
</organism>
<dbReference type="Proteomes" id="UP000039865">
    <property type="component" value="Unassembled WGS sequence"/>
</dbReference>
<evidence type="ECO:0000256" key="1">
    <source>
        <dbReference type="ARBA" id="ARBA00000032"/>
    </source>
</evidence>
<dbReference type="EMBL" id="CCKQ01014456">
    <property type="protein sequence ID" value="CDW86221.1"/>
    <property type="molecule type" value="Genomic_DNA"/>
</dbReference>
<dbReference type="Gene3D" id="3.40.50.1240">
    <property type="entry name" value="Phosphoglycerate mutase-like"/>
    <property type="match status" value="1"/>
</dbReference>
<dbReference type="PANTHER" id="PTHR11567:SF211">
    <property type="entry name" value="PROSTATIC ACID PHOSPHATASE"/>
    <property type="match status" value="1"/>
</dbReference>
<dbReference type="InterPro" id="IPR050645">
    <property type="entry name" value="Histidine_acid_phosphatase"/>
</dbReference>
<evidence type="ECO:0000256" key="3">
    <source>
        <dbReference type="ARBA" id="ARBA00022729"/>
    </source>
</evidence>
<evidence type="ECO:0000256" key="7">
    <source>
        <dbReference type="SAM" id="SignalP"/>
    </source>
</evidence>
<keyword evidence="5" id="KW-1015">Disulfide bond</keyword>
<evidence type="ECO:0000256" key="6">
    <source>
        <dbReference type="ARBA" id="ARBA00023180"/>
    </source>
</evidence>
<evidence type="ECO:0000313" key="8">
    <source>
        <dbReference type="EMBL" id="CDW86221.1"/>
    </source>
</evidence>
<keyword evidence="4" id="KW-0378">Hydrolase</keyword>
<evidence type="ECO:0000256" key="4">
    <source>
        <dbReference type="ARBA" id="ARBA00022801"/>
    </source>
</evidence>
<comment type="similarity">
    <text evidence="2">Belongs to the histidine acid phosphatase family.</text>
</comment>
<protein>
    <submittedName>
        <fullName evidence="8">Histidine acid phosphatase family protein</fullName>
    </submittedName>
</protein>
<dbReference type="Pfam" id="PF00328">
    <property type="entry name" value="His_Phos_2"/>
    <property type="match status" value="1"/>
</dbReference>
<proteinExistence type="inferred from homology"/>
<evidence type="ECO:0000256" key="2">
    <source>
        <dbReference type="ARBA" id="ARBA00005375"/>
    </source>
</evidence>
<dbReference type="InterPro" id="IPR029033">
    <property type="entry name" value="His_PPase_superfam"/>
</dbReference>
<comment type="catalytic activity">
    <reaction evidence="1">
        <text>a phosphate monoester + H2O = an alcohol + phosphate</text>
        <dbReference type="Rhea" id="RHEA:15017"/>
        <dbReference type="ChEBI" id="CHEBI:15377"/>
        <dbReference type="ChEBI" id="CHEBI:30879"/>
        <dbReference type="ChEBI" id="CHEBI:43474"/>
        <dbReference type="ChEBI" id="CHEBI:67140"/>
        <dbReference type="EC" id="3.1.3.2"/>
    </reaction>
</comment>
<keyword evidence="9" id="KW-1185">Reference proteome</keyword>
<evidence type="ECO:0000313" key="9">
    <source>
        <dbReference type="Proteomes" id="UP000039865"/>
    </source>
</evidence>
<evidence type="ECO:0000256" key="5">
    <source>
        <dbReference type="ARBA" id="ARBA00023157"/>
    </source>
</evidence>
<sequence length="470" mass="55005">MKHIQAFVSAALLFGVSQAAKELEFIAEIGTHGHSYFPLQSRFKHMIQTDEPIEDYTYKNITPLGIRQQYLIGQELRRRYVTNLTAGTEIEGYSTPFLNYSYRIQEMFMRTAGNSQSYISANAQMIGLYPPETCNQRLTEWQKKNVRPPLFEGISDEEVEALGDFATKGGFTPFDIFNQYQTEDQMNDYNGLGCKRYSQLRELSHQSEEFETIKNNLTQQYLQYLSDHTSEPIKTYDDALELCQFIYDAWIDGYDFSKFEYDDKLKNVCQKFMESQAYYKLYAHKDLRILKISELSQLLTARLYALVDQEEFQSDKELDAEYKWLLSVHQYQMKFNNFNKIIEFKMFMFLGESWNVKAFLSIVSDQFKFDFISPSSLIILEVYDEESENEQGVKVQKASVKVKYNDELVTLNGRCLGKTECDIFDFIQTLRDQGQILSKNMRDVCGQEISKSDTFEFESPSEILNYLNSY</sequence>
<dbReference type="GO" id="GO:0003993">
    <property type="term" value="F:acid phosphatase activity"/>
    <property type="evidence" value="ECO:0007669"/>
    <property type="project" value="UniProtKB-EC"/>
</dbReference>
<reference evidence="8 9" key="1">
    <citation type="submission" date="2014-06" db="EMBL/GenBank/DDBJ databases">
        <authorList>
            <person name="Swart Estienne"/>
        </authorList>
    </citation>
    <scope>NUCLEOTIDE SEQUENCE [LARGE SCALE GENOMIC DNA]</scope>
    <source>
        <strain evidence="8 9">130c</strain>
    </source>
</reference>